<accession>A0A0A9BVW9</accession>
<name>A0A0A9BVW9_ARUDO</name>
<evidence type="ECO:0000313" key="1">
    <source>
        <dbReference type="EMBL" id="JAD66353.1"/>
    </source>
</evidence>
<organism evidence="1">
    <name type="scientific">Arundo donax</name>
    <name type="common">Giant reed</name>
    <name type="synonym">Donax arundinaceus</name>
    <dbReference type="NCBI Taxonomy" id="35708"/>
    <lineage>
        <taxon>Eukaryota</taxon>
        <taxon>Viridiplantae</taxon>
        <taxon>Streptophyta</taxon>
        <taxon>Embryophyta</taxon>
        <taxon>Tracheophyta</taxon>
        <taxon>Spermatophyta</taxon>
        <taxon>Magnoliopsida</taxon>
        <taxon>Liliopsida</taxon>
        <taxon>Poales</taxon>
        <taxon>Poaceae</taxon>
        <taxon>PACMAD clade</taxon>
        <taxon>Arundinoideae</taxon>
        <taxon>Arundineae</taxon>
        <taxon>Arundo</taxon>
    </lineage>
</organism>
<proteinExistence type="predicted"/>
<sequence>MIGYRLQNSLISRVVSLDKSNLFMFT</sequence>
<dbReference type="EMBL" id="GBRH01231542">
    <property type="protein sequence ID" value="JAD66353.1"/>
    <property type="molecule type" value="Transcribed_RNA"/>
</dbReference>
<dbReference type="AlphaFoldDB" id="A0A0A9BVW9"/>
<reference evidence="1" key="1">
    <citation type="submission" date="2014-09" db="EMBL/GenBank/DDBJ databases">
        <authorList>
            <person name="Magalhaes I.L.F."/>
            <person name="Oliveira U."/>
            <person name="Santos F.R."/>
            <person name="Vidigal T.H.D.A."/>
            <person name="Brescovit A.D."/>
            <person name="Santos A.J."/>
        </authorList>
    </citation>
    <scope>NUCLEOTIDE SEQUENCE</scope>
    <source>
        <tissue evidence="1">Shoot tissue taken approximately 20 cm above the soil surface</tissue>
    </source>
</reference>
<protein>
    <submittedName>
        <fullName evidence="1">Uncharacterized protein</fullName>
    </submittedName>
</protein>
<reference evidence="1" key="2">
    <citation type="journal article" date="2015" name="Data Brief">
        <title>Shoot transcriptome of the giant reed, Arundo donax.</title>
        <authorList>
            <person name="Barrero R.A."/>
            <person name="Guerrero F.D."/>
            <person name="Moolhuijzen P."/>
            <person name="Goolsby J.A."/>
            <person name="Tidwell J."/>
            <person name="Bellgard S.E."/>
            <person name="Bellgard M.I."/>
        </authorList>
    </citation>
    <scope>NUCLEOTIDE SEQUENCE</scope>
    <source>
        <tissue evidence="1">Shoot tissue taken approximately 20 cm above the soil surface</tissue>
    </source>
</reference>